<dbReference type="InterPro" id="IPR026043">
    <property type="entry name" value="NadR"/>
</dbReference>
<dbReference type="GO" id="GO:0046872">
    <property type="term" value="F:metal ion binding"/>
    <property type="evidence" value="ECO:0007669"/>
    <property type="project" value="UniProtKB-KW"/>
</dbReference>
<dbReference type="PANTHER" id="PTHR40068">
    <property type="entry name" value="TRANSCRIPTION REPRESSOR NIAR-RELATED"/>
    <property type="match status" value="1"/>
</dbReference>
<keyword evidence="1" id="KW-0479">Metal-binding</keyword>
<accession>A0A329TGR0</accession>
<feature type="domain" description="Helix-turn-helix type 11" evidence="3">
    <location>
        <begin position="6"/>
        <end position="59"/>
    </location>
</feature>
<gene>
    <name evidence="4" type="ORF">C4N25_10775</name>
</gene>
<feature type="domain" description="3H" evidence="2">
    <location>
        <begin position="72"/>
        <end position="168"/>
    </location>
</feature>
<keyword evidence="1" id="KW-0533">Nickel</keyword>
<dbReference type="AlphaFoldDB" id="A0A329TGR0"/>
<comment type="caution">
    <text evidence="4">The sequence shown here is derived from an EMBL/GenBank/DDBJ whole genome shotgun (WGS) entry which is preliminary data.</text>
</comment>
<feature type="binding site" evidence="1">
    <location>
        <position position="145"/>
    </location>
    <ligand>
        <name>Ni(2+)</name>
        <dbReference type="ChEBI" id="CHEBI:49786"/>
    </ligand>
</feature>
<dbReference type="PANTHER" id="PTHR40068:SF1">
    <property type="entry name" value="TRANSCRIPTION REPRESSOR NIAR-RELATED"/>
    <property type="match status" value="1"/>
</dbReference>
<proteinExistence type="predicted"/>
<evidence type="ECO:0000256" key="1">
    <source>
        <dbReference type="PIRSR" id="PIRSR037847-1"/>
    </source>
</evidence>
<sequence length="172" mass="18597">MNAAQRRERILTRLTGASEPMSASLLAGELGVSRQIVVGDVALLRAAGAQIDATPRGYQLHPAAKGYTGILACVHRTAEEMRAELYTVVDQGGVVVDVAVENPLYGELRGNLNLASRYDVDLFLQQAADTPECLLSRMTGGVHLHTLHCPDEASFRRVKAALAEKGLLYQKE</sequence>
<feature type="binding site" evidence="1">
    <location>
        <position position="143"/>
    </location>
    <ligand>
        <name>Ni(2+)</name>
        <dbReference type="ChEBI" id="CHEBI:49786"/>
    </ligand>
</feature>
<dbReference type="Pfam" id="PF08279">
    <property type="entry name" value="HTH_11"/>
    <property type="match status" value="1"/>
</dbReference>
<dbReference type="RefSeq" id="WP_112116054.1">
    <property type="nucleotide sequence ID" value="NZ_PRKZ01000008.1"/>
</dbReference>
<dbReference type="EMBL" id="PRKZ01000008">
    <property type="protein sequence ID" value="RAW48595.1"/>
    <property type="molecule type" value="Genomic_DNA"/>
</dbReference>
<feature type="binding site" evidence="1">
    <location>
        <position position="84"/>
    </location>
    <ligand>
        <name>Ni(2+)</name>
        <dbReference type="ChEBI" id="CHEBI:49786"/>
    </ligand>
</feature>
<organism evidence="4 5">
    <name type="scientific">Faecalibacterium prausnitzii</name>
    <dbReference type="NCBI Taxonomy" id="853"/>
    <lineage>
        <taxon>Bacteria</taxon>
        <taxon>Bacillati</taxon>
        <taxon>Bacillota</taxon>
        <taxon>Clostridia</taxon>
        <taxon>Eubacteriales</taxon>
        <taxon>Oscillospiraceae</taxon>
        <taxon>Faecalibacterium</taxon>
    </lineage>
</organism>
<dbReference type="InterPro" id="IPR036388">
    <property type="entry name" value="WH-like_DNA-bd_sf"/>
</dbReference>
<evidence type="ECO:0000259" key="3">
    <source>
        <dbReference type="Pfam" id="PF08279"/>
    </source>
</evidence>
<dbReference type="Gene3D" id="1.10.10.10">
    <property type="entry name" value="Winged helix-like DNA-binding domain superfamily/Winged helix DNA-binding domain"/>
    <property type="match status" value="1"/>
</dbReference>
<dbReference type="Gene3D" id="3.30.1340.20">
    <property type="entry name" value="3H domain"/>
    <property type="match status" value="1"/>
</dbReference>
<protein>
    <submittedName>
        <fullName evidence="4">Transcription repressor NadR</fullName>
    </submittedName>
</protein>
<reference evidence="4 5" key="1">
    <citation type="submission" date="2018-02" db="EMBL/GenBank/DDBJ databases">
        <title>Complete genome sequencing of Faecalibacterium prausnitzii strains isolated from the human gut.</title>
        <authorList>
            <person name="Fitzgerald B.C."/>
            <person name="Shkoporov A.N."/>
            <person name="Ross P.R."/>
            <person name="Hill C."/>
        </authorList>
    </citation>
    <scope>NUCLEOTIDE SEQUENCE [LARGE SCALE GENOMIC DNA]</scope>
    <source>
        <strain evidence="4 5">APC942/8-14-2</strain>
    </source>
</reference>
<evidence type="ECO:0000259" key="2">
    <source>
        <dbReference type="Pfam" id="PF02829"/>
    </source>
</evidence>
<dbReference type="SUPFAM" id="SSF75500">
    <property type="entry name" value="Putative transcriptional regulator TM1602, C-terminal domain"/>
    <property type="match status" value="1"/>
</dbReference>
<dbReference type="PIRSF" id="PIRSF037847">
    <property type="entry name" value="NiaR"/>
    <property type="match status" value="1"/>
</dbReference>
<dbReference type="SUPFAM" id="SSF46785">
    <property type="entry name" value="Winged helix' DNA-binding domain"/>
    <property type="match status" value="1"/>
</dbReference>
<dbReference type="Proteomes" id="UP000251634">
    <property type="component" value="Unassembled WGS sequence"/>
</dbReference>
<evidence type="ECO:0000313" key="5">
    <source>
        <dbReference type="Proteomes" id="UP000251634"/>
    </source>
</evidence>
<evidence type="ECO:0000313" key="4">
    <source>
        <dbReference type="EMBL" id="RAW48595.1"/>
    </source>
</evidence>
<dbReference type="InterPro" id="IPR035922">
    <property type="entry name" value="3H_dom_sf"/>
</dbReference>
<feature type="binding site" evidence="1">
    <location>
        <position position="75"/>
    </location>
    <ligand>
        <name>Ni(2+)</name>
        <dbReference type="ChEBI" id="CHEBI:49786"/>
    </ligand>
</feature>
<dbReference type="InterPro" id="IPR036390">
    <property type="entry name" value="WH_DNA-bd_sf"/>
</dbReference>
<dbReference type="Pfam" id="PF02829">
    <property type="entry name" value="3H"/>
    <property type="match status" value="1"/>
</dbReference>
<name>A0A329TGR0_9FIRM</name>
<dbReference type="InterPro" id="IPR013196">
    <property type="entry name" value="HTH_11"/>
</dbReference>
<dbReference type="InterPro" id="IPR004173">
    <property type="entry name" value="3H_domain"/>
</dbReference>